<protein>
    <submittedName>
        <fullName evidence="1">Uncharacterized protein</fullName>
    </submittedName>
</protein>
<proteinExistence type="predicted"/>
<dbReference type="Proteomes" id="UP000036471">
    <property type="component" value="Unassembled WGS sequence"/>
</dbReference>
<evidence type="ECO:0000313" key="2">
    <source>
        <dbReference type="Proteomes" id="UP000036471"/>
    </source>
</evidence>
<reference evidence="1 2" key="1">
    <citation type="submission" date="2014-11" db="EMBL/GenBank/DDBJ databases">
        <title>Comparative genomics of Methylobacterium species.</title>
        <authorList>
            <person name="Chaudhry V."/>
            <person name="Patil P.B."/>
        </authorList>
    </citation>
    <scope>NUCLEOTIDE SEQUENCE [LARGE SCALE GENOMIC DNA]</scope>
    <source>
        <strain evidence="1 2">SE3.6</strain>
    </source>
</reference>
<comment type="caution">
    <text evidence="1">The sequence shown here is derived from an EMBL/GenBank/DDBJ whole genome shotgun (WGS) entry which is preliminary data.</text>
</comment>
<name>A0ABR5HGJ7_9HYPH</name>
<evidence type="ECO:0000313" key="1">
    <source>
        <dbReference type="EMBL" id="KMO25755.1"/>
    </source>
</evidence>
<gene>
    <name evidence="1" type="ORF">QR79_06095</name>
</gene>
<dbReference type="EMBL" id="JTHG01000042">
    <property type="protein sequence ID" value="KMO25755.1"/>
    <property type="molecule type" value="Genomic_DNA"/>
</dbReference>
<sequence>MMRTLRRLGLQAALIVAIGSVALLARGGREAAALTLRPGLDPVPIAAPLARPVIPEPAPGVRVILPLPWTNGSAILASEALAARFEPEASGSR</sequence>
<dbReference type="RefSeq" id="WP_048430269.1">
    <property type="nucleotide sequence ID" value="NZ_AP024145.1"/>
</dbReference>
<accession>A0ABR5HGJ7</accession>
<keyword evidence="2" id="KW-1185">Reference proteome</keyword>
<organism evidence="1 2">
    <name type="scientific">Methylobacterium indicum</name>
    <dbReference type="NCBI Taxonomy" id="1775910"/>
    <lineage>
        <taxon>Bacteria</taxon>
        <taxon>Pseudomonadati</taxon>
        <taxon>Pseudomonadota</taxon>
        <taxon>Alphaproteobacteria</taxon>
        <taxon>Hyphomicrobiales</taxon>
        <taxon>Methylobacteriaceae</taxon>
        <taxon>Methylobacterium</taxon>
    </lineage>
</organism>